<name>K6YQP1_9ALTE</name>
<sequence>MCWDRGLSLGSQSKNCIGAMIFTKVTQGNLWFIHYNAFSIVMDKLLVII</sequence>
<reference evidence="1 2" key="1">
    <citation type="journal article" date="2017" name="Antonie Van Leeuwenhoek">
        <title>Rhizobium rhizosphaerae sp. nov., a novel species isolated from rice rhizosphere.</title>
        <authorList>
            <person name="Zhao J.J."/>
            <person name="Zhang J."/>
            <person name="Zhang R.J."/>
            <person name="Zhang C.W."/>
            <person name="Yin H.Q."/>
            <person name="Zhang X.X."/>
        </authorList>
    </citation>
    <scope>NUCLEOTIDE SEQUENCE [LARGE SCALE GENOMIC DNA]</scope>
    <source>
        <strain evidence="1 2">BSs20135</strain>
    </source>
</reference>
<evidence type="ECO:0000313" key="1">
    <source>
        <dbReference type="EMBL" id="GAC18948.1"/>
    </source>
</evidence>
<dbReference type="EMBL" id="BAEO01000027">
    <property type="protein sequence ID" value="GAC18948.1"/>
    <property type="molecule type" value="Genomic_DNA"/>
</dbReference>
<gene>
    <name evidence="1" type="ORF">GARC_1981</name>
</gene>
<dbReference type="Proteomes" id="UP000006327">
    <property type="component" value="Unassembled WGS sequence"/>
</dbReference>
<organism evidence="1 2">
    <name type="scientific">Paraglaciecola arctica BSs20135</name>
    <dbReference type="NCBI Taxonomy" id="493475"/>
    <lineage>
        <taxon>Bacteria</taxon>
        <taxon>Pseudomonadati</taxon>
        <taxon>Pseudomonadota</taxon>
        <taxon>Gammaproteobacteria</taxon>
        <taxon>Alteromonadales</taxon>
        <taxon>Alteromonadaceae</taxon>
        <taxon>Paraglaciecola</taxon>
    </lineage>
</organism>
<accession>K6YQP1</accession>
<evidence type="ECO:0000313" key="2">
    <source>
        <dbReference type="Proteomes" id="UP000006327"/>
    </source>
</evidence>
<proteinExistence type="predicted"/>
<dbReference type="STRING" id="493475.GARC_1981"/>
<protein>
    <submittedName>
        <fullName evidence="1">Uncharacterized protein</fullName>
    </submittedName>
</protein>
<keyword evidence="2" id="KW-1185">Reference proteome</keyword>
<comment type="caution">
    <text evidence="1">The sequence shown here is derived from an EMBL/GenBank/DDBJ whole genome shotgun (WGS) entry which is preliminary data.</text>
</comment>
<dbReference type="AlphaFoldDB" id="K6YQP1"/>